<evidence type="ECO:0000256" key="3">
    <source>
        <dbReference type="HAMAP-Rule" id="MF_03130"/>
    </source>
</evidence>
<sequence length="353" mass="40280">MEFPFDINAVLPYDVTILNGDYRILNHEQTIRNASLEKLSIIIDAMGEASYKAQGLPGSVTTARKFRISDHRLYIVKNSSDNRSMGSAVGILKVGHKHLYVYDLNGQVHERTPLCVLDFYVHESKQRCGYGKKLFDEMLQFEKCKVRDLAIDRPSSKCLGFLQKHFNLTAPIHQVNNFVVFHGFFDNKHPNEPHTTSSKRSQNLGYRTQTASTGQNLSNYTTYLPRSFTNNQIFNENDYFVVFLFLSPFPSLRRYNTNPVIPLTNTNNTSLISATFNDSSRSRKLTDILPVSREAKDYSNNNLSKPYKTQSAVPLTSMYTFPSLINNNWQRDASWRGFGGSTTTTPAVNLTRW</sequence>
<dbReference type="PROSITE" id="PS51730">
    <property type="entry name" value="GNAT_ATAT"/>
    <property type="match status" value="1"/>
</dbReference>
<comment type="function">
    <text evidence="3">Specifically acetylates 'Lys-40' in alpha-tubulin on the lumenal side of microtubules. Promotes microtubule destabilization and accelerates microtubule dynamics; this activity may be independent of acetylation activity. Acetylates alpha-tubulin with a slow enzymatic rate, due to a catalytic site that is not optimized for acetyl transfer. Enters the microtubule through each end and diffuses quickly throughout the lumen of microtubules. Acetylates only long/old microtubules because of its slow acetylation rate since it does not have time to act on dynamically unstable microtubules before the enzyme is released.</text>
</comment>
<feature type="domain" description="N-acetyltransferase" evidence="4">
    <location>
        <begin position="1"/>
        <end position="185"/>
    </location>
</feature>
<dbReference type="GO" id="GO:0005874">
    <property type="term" value="C:microtubule"/>
    <property type="evidence" value="ECO:0007669"/>
    <property type="project" value="InterPro"/>
</dbReference>
<reference evidence="6" key="1">
    <citation type="submission" date="2021-02" db="EMBL/GenBank/DDBJ databases">
        <authorList>
            <person name="Nowell W R."/>
        </authorList>
    </citation>
    <scope>NUCLEOTIDE SEQUENCE</scope>
</reference>
<comment type="catalytic activity">
    <reaction evidence="3">
        <text>L-lysyl-[alpha-tubulin] + acetyl-CoA = N(6)-acetyl-L-lysyl-[alpha-tubulin] + CoA + H(+)</text>
        <dbReference type="Rhea" id="RHEA:15277"/>
        <dbReference type="Rhea" id="RHEA-COMP:11278"/>
        <dbReference type="Rhea" id="RHEA-COMP:11279"/>
        <dbReference type="ChEBI" id="CHEBI:15378"/>
        <dbReference type="ChEBI" id="CHEBI:29969"/>
        <dbReference type="ChEBI" id="CHEBI:57287"/>
        <dbReference type="ChEBI" id="CHEBI:57288"/>
        <dbReference type="ChEBI" id="CHEBI:61930"/>
        <dbReference type="EC" id="2.3.1.108"/>
    </reaction>
</comment>
<dbReference type="Gene3D" id="3.40.630.30">
    <property type="match status" value="1"/>
</dbReference>
<comment type="caution">
    <text evidence="6">The sequence shown here is derived from an EMBL/GenBank/DDBJ whole genome shotgun (WGS) entry which is preliminary data.</text>
</comment>
<dbReference type="GO" id="GO:0070507">
    <property type="term" value="P:regulation of microtubule cytoskeleton organization"/>
    <property type="evidence" value="ECO:0007669"/>
    <property type="project" value="UniProtKB-UniRule"/>
</dbReference>
<evidence type="ECO:0000313" key="5">
    <source>
        <dbReference type="EMBL" id="CAF0884610.1"/>
    </source>
</evidence>
<dbReference type="EMBL" id="CAJOBA010003016">
    <property type="protein sequence ID" value="CAF3667686.1"/>
    <property type="molecule type" value="Genomic_DNA"/>
</dbReference>
<feature type="site" description="Crucial for catalytic activity" evidence="3">
    <location>
        <position position="54"/>
    </location>
</feature>
<dbReference type="GO" id="GO:0048666">
    <property type="term" value="P:neuron development"/>
    <property type="evidence" value="ECO:0007669"/>
    <property type="project" value="UniProtKB-UniRule"/>
</dbReference>
<dbReference type="AlphaFoldDB" id="A0A8S2HQ86"/>
<gene>
    <name evidence="5" type="ORF">OVA965_LOCUS8802</name>
    <name evidence="6" type="ORF">TMI583_LOCUS8795</name>
</gene>
<evidence type="ECO:0000256" key="1">
    <source>
        <dbReference type="ARBA" id="ARBA00022679"/>
    </source>
</evidence>
<dbReference type="InterPro" id="IPR007965">
    <property type="entry name" value="GNAT_ATAT"/>
</dbReference>
<comment type="caution">
    <text evidence="3">Lacks conserved residue(s) required for the propagation of feature annotation.</text>
</comment>
<dbReference type="Pfam" id="PF05301">
    <property type="entry name" value="Acetyltransf_16"/>
    <property type="match status" value="1"/>
</dbReference>
<evidence type="ECO:0000256" key="2">
    <source>
        <dbReference type="ARBA" id="ARBA00023315"/>
    </source>
</evidence>
<evidence type="ECO:0000259" key="4">
    <source>
        <dbReference type="PROSITE" id="PS51730"/>
    </source>
</evidence>
<dbReference type="EC" id="2.3.1.108" evidence="3"/>
<keyword evidence="2 3" id="KW-0012">Acyltransferase</keyword>
<dbReference type="PANTHER" id="PTHR12327">
    <property type="entry name" value="ALPHA-TUBULIN N-ACETYLTRANSFERASE 1"/>
    <property type="match status" value="1"/>
</dbReference>
<dbReference type="Proteomes" id="UP000682733">
    <property type="component" value="Unassembled WGS sequence"/>
</dbReference>
<protein>
    <recommendedName>
        <fullName evidence="3">Alpha-tubulin N-acetyltransferase</fullName>
        <shortName evidence="3">Alpha-TAT</shortName>
        <shortName evidence="3">TAT</shortName>
        <ecNumber evidence="3">2.3.1.108</ecNumber>
    </recommendedName>
    <alternativeName>
        <fullName evidence="3">Acetyltransferase mec-17 homolog</fullName>
    </alternativeName>
</protein>
<dbReference type="GO" id="GO:0019799">
    <property type="term" value="F:tubulin N-acetyltransferase activity"/>
    <property type="evidence" value="ECO:0007669"/>
    <property type="project" value="UniProtKB-UniRule"/>
</dbReference>
<dbReference type="PANTHER" id="PTHR12327:SF0">
    <property type="entry name" value="ALPHA-TUBULIN N-ACETYLTRANSFERASE 1"/>
    <property type="match status" value="1"/>
</dbReference>
<comment type="similarity">
    <text evidence="3">Belongs to the acetyltransferase ATAT1 family.</text>
</comment>
<keyword evidence="1 3" id="KW-0808">Transferase</keyword>
<evidence type="ECO:0000313" key="7">
    <source>
        <dbReference type="Proteomes" id="UP000682733"/>
    </source>
</evidence>
<feature type="binding site" evidence="3">
    <location>
        <begin position="119"/>
        <end position="132"/>
    </location>
    <ligand>
        <name>acetyl-CoA</name>
        <dbReference type="ChEBI" id="CHEBI:57288"/>
    </ligand>
</feature>
<organism evidence="6 7">
    <name type="scientific">Didymodactylos carnosus</name>
    <dbReference type="NCBI Taxonomy" id="1234261"/>
    <lineage>
        <taxon>Eukaryota</taxon>
        <taxon>Metazoa</taxon>
        <taxon>Spiralia</taxon>
        <taxon>Gnathifera</taxon>
        <taxon>Rotifera</taxon>
        <taxon>Eurotatoria</taxon>
        <taxon>Bdelloidea</taxon>
        <taxon>Philodinida</taxon>
        <taxon>Philodinidae</taxon>
        <taxon>Didymodactylos</taxon>
    </lineage>
</organism>
<proteinExistence type="inferred from homology"/>
<evidence type="ECO:0000313" key="6">
    <source>
        <dbReference type="EMBL" id="CAF3667686.1"/>
    </source>
</evidence>
<dbReference type="InterPro" id="IPR038746">
    <property type="entry name" value="Atat"/>
</dbReference>
<name>A0A8S2HQ86_9BILA</name>
<dbReference type="EMBL" id="CAJNOK010003016">
    <property type="protein sequence ID" value="CAF0884610.1"/>
    <property type="molecule type" value="Genomic_DNA"/>
</dbReference>
<dbReference type="Proteomes" id="UP000677228">
    <property type="component" value="Unassembled WGS sequence"/>
</dbReference>
<dbReference type="CDD" id="cd04301">
    <property type="entry name" value="NAT_SF"/>
    <property type="match status" value="1"/>
</dbReference>
<accession>A0A8S2HQ86</accession>
<dbReference type="HAMAP" id="MF_03130">
    <property type="entry name" value="mec17"/>
    <property type="match status" value="1"/>
</dbReference>